<dbReference type="Gene3D" id="3.40.50.150">
    <property type="entry name" value="Vaccinia Virus protein VP39"/>
    <property type="match status" value="1"/>
</dbReference>
<evidence type="ECO:0000313" key="2">
    <source>
        <dbReference type="EMBL" id="XBW07575.1"/>
    </source>
</evidence>
<reference evidence="2" key="1">
    <citation type="submission" date="2023-11" db="EMBL/GenBank/DDBJ databases">
        <title>Scrofimicrobium hongkongense sp. nov., isolated from a patient with peritonitis.</title>
        <authorList>
            <person name="Lao H.Y."/>
            <person name="Wong A.Y.P."/>
            <person name="Ng T.L."/>
            <person name="Wong R.Y.L."/>
            <person name="Yau M.C.Y."/>
            <person name="Lam J.Y.W."/>
            <person name="Siu G.K.H."/>
        </authorList>
    </citation>
    <scope>NUCLEOTIDE SEQUENCE</scope>
    <source>
        <strain evidence="2">R131</strain>
    </source>
</reference>
<gene>
    <name evidence="2" type="ORF">SAC06_07990</name>
</gene>
<dbReference type="GO" id="GO:0032259">
    <property type="term" value="P:methylation"/>
    <property type="evidence" value="ECO:0007669"/>
    <property type="project" value="UniProtKB-KW"/>
</dbReference>
<evidence type="ECO:0000259" key="1">
    <source>
        <dbReference type="Pfam" id="PF08241"/>
    </source>
</evidence>
<dbReference type="PANTHER" id="PTHR42912:SF80">
    <property type="entry name" value="METHYLTRANSFERASE DOMAIN-CONTAINING PROTEIN"/>
    <property type="match status" value="1"/>
</dbReference>
<dbReference type="CDD" id="cd02440">
    <property type="entry name" value="AdoMet_MTases"/>
    <property type="match status" value="1"/>
</dbReference>
<dbReference type="GO" id="GO:0008757">
    <property type="term" value="F:S-adenosylmethionine-dependent methyltransferase activity"/>
    <property type="evidence" value="ECO:0007669"/>
    <property type="project" value="InterPro"/>
</dbReference>
<dbReference type="InterPro" id="IPR050508">
    <property type="entry name" value="Methyltransf_Superfamily"/>
</dbReference>
<proteinExistence type="predicted"/>
<dbReference type="PANTHER" id="PTHR42912">
    <property type="entry name" value="METHYLTRANSFERASE"/>
    <property type="match status" value="1"/>
</dbReference>
<dbReference type="InterPro" id="IPR013216">
    <property type="entry name" value="Methyltransf_11"/>
</dbReference>
<dbReference type="KEGG" id="sapp:SAC06_07990"/>
<dbReference type="SUPFAM" id="SSF53335">
    <property type="entry name" value="S-adenosyl-L-methionine-dependent methyltransferases"/>
    <property type="match status" value="1"/>
</dbReference>
<dbReference type="Pfam" id="PF08241">
    <property type="entry name" value="Methyltransf_11"/>
    <property type="match status" value="1"/>
</dbReference>
<feature type="domain" description="Methyltransferase type 11" evidence="1">
    <location>
        <begin position="61"/>
        <end position="156"/>
    </location>
</feature>
<keyword evidence="2" id="KW-0489">Methyltransferase</keyword>
<dbReference type="AlphaFoldDB" id="A0AAU7V660"/>
<dbReference type="EMBL" id="CP138335">
    <property type="protein sequence ID" value="XBW07575.1"/>
    <property type="molecule type" value="Genomic_DNA"/>
</dbReference>
<dbReference type="InterPro" id="IPR029063">
    <property type="entry name" value="SAM-dependent_MTases_sf"/>
</dbReference>
<accession>A0AAU7V660</accession>
<dbReference type="RefSeq" id="WP_350257780.1">
    <property type="nucleotide sequence ID" value="NZ_CP138335.1"/>
</dbReference>
<name>A0AAU7V660_9ACTO</name>
<protein>
    <submittedName>
        <fullName evidence="2">Methyltransferase domain-containing protein</fullName>
    </submittedName>
</protein>
<organism evidence="2">
    <name type="scientific">Scrofimicrobium appendicitidis</name>
    <dbReference type="NCBI Taxonomy" id="3079930"/>
    <lineage>
        <taxon>Bacteria</taxon>
        <taxon>Bacillati</taxon>
        <taxon>Actinomycetota</taxon>
        <taxon>Actinomycetes</taxon>
        <taxon>Actinomycetales</taxon>
        <taxon>Actinomycetaceae</taxon>
        <taxon>Scrofimicrobium</taxon>
    </lineage>
</organism>
<sequence>MDQIQPALNQYWSARAQAYDSSQLERMQVDEVAEAWHQILRQNLGEAAPGEPGGLDVLDVLDVGTGPGNFAYLAASLGHRVTGIDLADGMLAEARAKADSTSNPPKFHRADAVNPPFPPTSFDAITARYFLWTLREPATALANWFQLLRTGGRLLIVDSLWYPNGVDSGPQTEGFRSSYTPEVLAELPLAQVQSHRDLLDLLAAAGFVDVSLTDLPELLELEQRHGVAPGHFPQMQQLILARKPAATS</sequence>
<keyword evidence="2" id="KW-0808">Transferase</keyword>